<dbReference type="Gene3D" id="4.10.60.10">
    <property type="entry name" value="Zinc finger, CCHC-type"/>
    <property type="match status" value="1"/>
</dbReference>
<evidence type="ECO:0000256" key="9">
    <source>
        <dbReference type="ARBA" id="ARBA00023125"/>
    </source>
</evidence>
<proteinExistence type="predicted"/>
<evidence type="ECO:0000256" key="12">
    <source>
        <dbReference type="PROSITE-ProRule" id="PRU00047"/>
    </source>
</evidence>
<evidence type="ECO:0000259" key="14">
    <source>
        <dbReference type="PROSITE" id="PS50158"/>
    </source>
</evidence>
<accession>A0A6L2NEP8</accession>
<dbReference type="InterPro" id="IPR043502">
    <property type="entry name" value="DNA/RNA_pol_sf"/>
</dbReference>
<dbReference type="EMBL" id="BKCJ010008904">
    <property type="protein sequence ID" value="GEU84490.1"/>
    <property type="molecule type" value="Genomic_DNA"/>
</dbReference>
<name>A0A6L2NEP8_TANCI</name>
<dbReference type="GO" id="GO:0004190">
    <property type="term" value="F:aspartic-type endopeptidase activity"/>
    <property type="evidence" value="ECO:0007669"/>
    <property type="project" value="UniProtKB-KW"/>
</dbReference>
<keyword evidence="4" id="KW-0378">Hydrolase</keyword>
<organism evidence="15">
    <name type="scientific">Tanacetum cinerariifolium</name>
    <name type="common">Dalmatian daisy</name>
    <name type="synonym">Chrysanthemum cinerariifolium</name>
    <dbReference type="NCBI Taxonomy" id="118510"/>
    <lineage>
        <taxon>Eukaryota</taxon>
        <taxon>Viridiplantae</taxon>
        <taxon>Streptophyta</taxon>
        <taxon>Embryophyta</taxon>
        <taxon>Tracheophyta</taxon>
        <taxon>Spermatophyta</taxon>
        <taxon>Magnoliopsida</taxon>
        <taxon>eudicotyledons</taxon>
        <taxon>Gunneridae</taxon>
        <taxon>Pentapetalae</taxon>
        <taxon>asterids</taxon>
        <taxon>campanulids</taxon>
        <taxon>Asterales</taxon>
        <taxon>Asteraceae</taxon>
        <taxon>Asteroideae</taxon>
        <taxon>Anthemideae</taxon>
        <taxon>Anthemidinae</taxon>
        <taxon>Tanacetum</taxon>
    </lineage>
</organism>
<keyword evidence="1" id="KW-0645">Protease</keyword>
<dbReference type="InterPro" id="IPR041577">
    <property type="entry name" value="RT_RNaseH_2"/>
</dbReference>
<dbReference type="PROSITE" id="PS50158">
    <property type="entry name" value="ZF_CCHC"/>
    <property type="match status" value="2"/>
</dbReference>
<dbReference type="Pfam" id="PF24626">
    <property type="entry name" value="SH3_Tf2-1"/>
    <property type="match status" value="1"/>
</dbReference>
<feature type="compositionally biased region" description="Pro residues" evidence="13">
    <location>
        <begin position="529"/>
        <end position="547"/>
    </location>
</feature>
<dbReference type="PANTHER" id="PTHR37984">
    <property type="entry name" value="PROTEIN CBG26694"/>
    <property type="match status" value="1"/>
</dbReference>
<dbReference type="Gene3D" id="3.30.70.270">
    <property type="match status" value="1"/>
</dbReference>
<keyword evidence="8" id="KW-0239">DNA-directed DNA polymerase</keyword>
<feature type="region of interest" description="Disordered" evidence="13">
    <location>
        <begin position="430"/>
        <end position="547"/>
    </location>
</feature>
<keyword evidence="12" id="KW-0862">Zinc</keyword>
<dbReference type="InterPro" id="IPR056924">
    <property type="entry name" value="SH3_Tf2-1"/>
</dbReference>
<keyword evidence="8" id="KW-0548">Nucleotidyltransferase</keyword>
<evidence type="ECO:0000256" key="3">
    <source>
        <dbReference type="ARBA" id="ARBA00022750"/>
    </source>
</evidence>
<dbReference type="InterPro" id="IPR036875">
    <property type="entry name" value="Znf_CCHC_sf"/>
</dbReference>
<evidence type="ECO:0000256" key="10">
    <source>
        <dbReference type="ARBA" id="ARBA00023172"/>
    </source>
</evidence>
<dbReference type="GO" id="GO:0008270">
    <property type="term" value="F:zinc ion binding"/>
    <property type="evidence" value="ECO:0007669"/>
    <property type="project" value="UniProtKB-KW"/>
</dbReference>
<evidence type="ECO:0000256" key="5">
    <source>
        <dbReference type="ARBA" id="ARBA00022842"/>
    </source>
</evidence>
<dbReference type="Pfam" id="PF00098">
    <property type="entry name" value="zf-CCHC"/>
    <property type="match status" value="1"/>
</dbReference>
<dbReference type="Pfam" id="PF17921">
    <property type="entry name" value="Integrase_H2C2"/>
    <property type="match status" value="1"/>
</dbReference>
<keyword evidence="9" id="KW-0238">DNA-binding</keyword>
<feature type="compositionally biased region" description="Acidic residues" evidence="13">
    <location>
        <begin position="446"/>
        <end position="505"/>
    </location>
</feature>
<dbReference type="InterPro" id="IPR041588">
    <property type="entry name" value="Integrase_H2C2"/>
</dbReference>
<dbReference type="SUPFAM" id="SSF56672">
    <property type="entry name" value="DNA/RNA polymerases"/>
    <property type="match status" value="1"/>
</dbReference>
<dbReference type="GO" id="GO:0015074">
    <property type="term" value="P:DNA integration"/>
    <property type="evidence" value="ECO:0007669"/>
    <property type="project" value="UniProtKB-KW"/>
</dbReference>
<keyword evidence="11" id="KW-0511">Multifunctional enzyme</keyword>
<dbReference type="GO" id="GO:0006310">
    <property type="term" value="P:DNA recombination"/>
    <property type="evidence" value="ECO:0007669"/>
    <property type="project" value="UniProtKB-KW"/>
</dbReference>
<evidence type="ECO:0000256" key="4">
    <source>
        <dbReference type="ARBA" id="ARBA00022801"/>
    </source>
</evidence>
<feature type="region of interest" description="Disordered" evidence="13">
    <location>
        <begin position="814"/>
        <end position="841"/>
    </location>
</feature>
<evidence type="ECO:0000256" key="13">
    <source>
        <dbReference type="SAM" id="MobiDB-lite"/>
    </source>
</evidence>
<sequence>MGKSKGLEEDTHELLLKLIEDLQIISEELAEYINSPSWNRPAFYDDDDEHSIQYKEYLENSSNAIAPVLPTEEPEYSLSMGDEHLSTISETKSDEVIKSSVEILVPIPSESEVTSDNENTLIDSSPKFDYLLEEFSVELVYIDPIPPGIEEANFDLEEEIRLVENLLYDNSSPRPPKELNAEIADTIVESFSPSPIPVEDSDSLMEEIDLFLDTEELMPPGIEYDDYDSKGDIYFLEEFQGNDPFSLPENKSSNFDHHDEPDTGVLTAKMVEDIFEHHVFMPKVLPSQPTLCPNIDTLLSFSTENEDKLFKHGTDIIKKDENKAKTDKTGHGNGMSAENQDHNVTESGLSTVSYTSISSPRRSWDIPDLDPYEEAALHAIEKVAPPLSPAYLPDPIELDEHVPVYVLEPKYPEYLKPPADDMVVEDQPHAYNGVPTALSPGYITDSDPEEDPKEDPEEEEHADYADEPEEEDPEEEDPEEEDLEEDSDDNAASEEDPPEGFDDTEPSEKDETAVTPPPSRLHGARISIPSPPLLIPSPPHMPSSPLPPPVPVETHALAQDVAAALLMLPSTTPSAAARPPKDLYGFVDTTEAEVGITHRHARTLHDTERRMMTNVELVNLRVSYAAQTHQRDDRGTLLKDAYIELHQDLLREIMPVTRQGTSNNMTPEAVRARIDQAMQRNSTMEMKVIVLEEDQQGPYNLGCAIENQVKFATCTMLDAALTWWDGYIKTLGHDDAYAMTSETLKKKMTDKYCPRALICTKFVSNEKEKVDKYIGGLPDNIHGNVMSARPKILDETIELANELMDQKLRTYAEKQTENKRRANDASRNKHGKQQQPNKRQNVARAYTASLTEKKAYTDNQPLCTKCNYHHTRECAPKCNNCKKYGHATRECQVNVNNNNNRVQNTGTCFECEEPGHFKKNCPKLKNNGNSEARQKAYVMGGGDTNPESNTLTGSFDVIIGMDWLREYHVVIVCDKKIVRVPFRNETLIFQRKRNDQVHESRLNIISCVKAQKYLSKGCDVFLAYVTTKEAEDKSEEKRLEDVPIVKDFPGVLPKDVLCILPTRQDRVSTRRSTYDQATIRLASYYHRFIEGFSKIAKSMTKLTQKNVKFDWGEKEKATFQLIKQKLCSASILALPKGSENFIVFCDASHKDLGAVLMQNKKVIAYASRQLKIYDKNYTTHDLELRAVEKWSRPLRVRALVMTIGLNLPKKILEAQTEALKPKNLSAEDVGGILRKDLPKEKLESRADGTLCLNNKSWVPCFGDLRTLIMHESHKSMYSIHPGSDKMYQDLKQLYLWPNMKADIVTYVGMRLTCSKVKAEHQKPSGLLVQPEIPKWKWEKITMDFITILPKTTNGYEVRDAQLTGPKIIHETTEKIVQIKRRIQAARDRQKSYANLKRKLMDSQVGDRVMLKVLSKVGDVSYRLELPQQLSRVHNTIHVSNLKKCLSDESFVIPLDGLCIDDKLHFVEEPVEIMDHEIKQLKRSRIPIIKVRWNSKRVPELTWERKYQFKKACPHLFTKTVSSSSN</sequence>
<dbReference type="InterPro" id="IPR050951">
    <property type="entry name" value="Retrovirus_Pol_polyprotein"/>
</dbReference>
<feature type="domain" description="CCHC-type" evidence="14">
    <location>
        <begin position="908"/>
        <end position="923"/>
    </location>
</feature>
<evidence type="ECO:0000256" key="8">
    <source>
        <dbReference type="ARBA" id="ARBA00022932"/>
    </source>
</evidence>
<dbReference type="PANTHER" id="PTHR37984:SF5">
    <property type="entry name" value="PROTEIN NYNRIN-LIKE"/>
    <property type="match status" value="1"/>
</dbReference>
<dbReference type="GO" id="GO:0003887">
    <property type="term" value="F:DNA-directed DNA polymerase activity"/>
    <property type="evidence" value="ECO:0007669"/>
    <property type="project" value="UniProtKB-KW"/>
</dbReference>
<gene>
    <name evidence="15" type="ORF">Tci_056468</name>
</gene>
<keyword evidence="2" id="KW-0479">Metal-binding</keyword>
<evidence type="ECO:0000256" key="11">
    <source>
        <dbReference type="ARBA" id="ARBA00023268"/>
    </source>
</evidence>
<evidence type="ECO:0000256" key="6">
    <source>
        <dbReference type="ARBA" id="ARBA00022908"/>
    </source>
</evidence>
<dbReference type="InterPro" id="IPR043128">
    <property type="entry name" value="Rev_trsase/Diguanyl_cyclase"/>
</dbReference>
<dbReference type="SMART" id="SM00343">
    <property type="entry name" value="ZnF_C2HC"/>
    <property type="match status" value="2"/>
</dbReference>
<keyword evidence="5" id="KW-0460">Magnesium</keyword>
<keyword evidence="12" id="KW-0863">Zinc-finger</keyword>
<keyword evidence="6" id="KW-0229">DNA integration</keyword>
<evidence type="ECO:0000256" key="7">
    <source>
        <dbReference type="ARBA" id="ARBA00022918"/>
    </source>
</evidence>
<keyword evidence="3" id="KW-0064">Aspartyl protease</keyword>
<dbReference type="Pfam" id="PF08284">
    <property type="entry name" value="RVP_2"/>
    <property type="match status" value="1"/>
</dbReference>
<keyword evidence="8" id="KW-0808">Transferase</keyword>
<evidence type="ECO:0000313" key="15">
    <source>
        <dbReference type="EMBL" id="GEU84490.1"/>
    </source>
</evidence>
<protein>
    <submittedName>
        <fullName evidence="15">Reverse transcriptase domain-containing protein</fullName>
    </submittedName>
</protein>
<feature type="domain" description="CCHC-type" evidence="14">
    <location>
        <begin position="877"/>
        <end position="891"/>
    </location>
</feature>
<dbReference type="SUPFAM" id="SSF57756">
    <property type="entry name" value="Retrovirus zinc finger-like domains"/>
    <property type="match status" value="1"/>
</dbReference>
<dbReference type="Gene3D" id="1.10.340.70">
    <property type="match status" value="1"/>
</dbReference>
<feature type="compositionally biased region" description="Basic and acidic residues" evidence="13">
    <location>
        <begin position="814"/>
        <end position="827"/>
    </location>
</feature>
<dbReference type="GO" id="GO:0003677">
    <property type="term" value="F:DNA binding"/>
    <property type="evidence" value="ECO:0007669"/>
    <property type="project" value="UniProtKB-KW"/>
</dbReference>
<evidence type="ECO:0000256" key="2">
    <source>
        <dbReference type="ARBA" id="ARBA00022723"/>
    </source>
</evidence>
<dbReference type="InterPro" id="IPR001878">
    <property type="entry name" value="Znf_CCHC"/>
</dbReference>
<dbReference type="Pfam" id="PF17919">
    <property type="entry name" value="RT_RNaseH_2"/>
    <property type="match status" value="1"/>
</dbReference>
<comment type="caution">
    <text evidence="15">The sequence shown here is derived from an EMBL/GenBank/DDBJ whole genome shotgun (WGS) entry which is preliminary data.</text>
</comment>
<reference evidence="15" key="1">
    <citation type="journal article" date="2019" name="Sci. Rep.">
        <title>Draft genome of Tanacetum cinerariifolium, the natural source of mosquito coil.</title>
        <authorList>
            <person name="Yamashiro T."/>
            <person name="Shiraishi A."/>
            <person name="Satake H."/>
            <person name="Nakayama K."/>
        </authorList>
    </citation>
    <scope>NUCLEOTIDE SEQUENCE</scope>
</reference>
<keyword evidence="7 15" id="KW-0695">RNA-directed DNA polymerase</keyword>
<keyword evidence="10" id="KW-0233">DNA recombination</keyword>
<dbReference type="GO" id="GO:0006508">
    <property type="term" value="P:proteolysis"/>
    <property type="evidence" value="ECO:0007669"/>
    <property type="project" value="UniProtKB-KW"/>
</dbReference>
<evidence type="ECO:0000256" key="1">
    <source>
        <dbReference type="ARBA" id="ARBA00022670"/>
    </source>
</evidence>
<dbReference type="GO" id="GO:0003964">
    <property type="term" value="F:RNA-directed DNA polymerase activity"/>
    <property type="evidence" value="ECO:0007669"/>
    <property type="project" value="UniProtKB-KW"/>
</dbReference>